<dbReference type="PROSITE" id="PS51668">
    <property type="entry name" value="TSAA_2"/>
    <property type="match status" value="1"/>
</dbReference>
<dbReference type="EMBL" id="BART01002359">
    <property type="protein sequence ID" value="GAG60344.1"/>
    <property type="molecule type" value="Genomic_DNA"/>
</dbReference>
<dbReference type="InterPro" id="IPR036414">
    <property type="entry name" value="YaeB_N_sf"/>
</dbReference>
<dbReference type="InterPro" id="IPR040372">
    <property type="entry name" value="YaeB-like"/>
</dbReference>
<dbReference type="NCBIfam" id="TIGR00104">
    <property type="entry name" value="tRNA_TsaA"/>
    <property type="match status" value="1"/>
</dbReference>
<proteinExistence type="inferred from homology"/>
<keyword evidence="1" id="KW-0949">S-adenosyl-L-methionine</keyword>
<dbReference type="AlphaFoldDB" id="X0YUL4"/>
<organism evidence="4">
    <name type="scientific">marine sediment metagenome</name>
    <dbReference type="NCBI Taxonomy" id="412755"/>
    <lineage>
        <taxon>unclassified sequences</taxon>
        <taxon>metagenomes</taxon>
        <taxon>ecological metagenomes</taxon>
    </lineage>
</organism>
<name>X0YUL4_9ZZZZ</name>
<protein>
    <recommendedName>
        <fullName evidence="3">TsaA-like domain-containing protein</fullName>
    </recommendedName>
</protein>
<gene>
    <name evidence="4" type="ORF">S01H4_07269</name>
</gene>
<evidence type="ECO:0000259" key="3">
    <source>
        <dbReference type="PROSITE" id="PS51668"/>
    </source>
</evidence>
<comment type="similarity">
    <text evidence="2">Belongs to the tRNA methyltransferase O family.</text>
</comment>
<evidence type="ECO:0000256" key="1">
    <source>
        <dbReference type="ARBA" id="ARBA00022691"/>
    </source>
</evidence>
<dbReference type="Pfam" id="PF01980">
    <property type="entry name" value="TrmO_N"/>
    <property type="match status" value="1"/>
</dbReference>
<accession>X0YUL4</accession>
<evidence type="ECO:0000313" key="4">
    <source>
        <dbReference type="EMBL" id="GAG60344.1"/>
    </source>
</evidence>
<evidence type="ECO:0000256" key="2">
    <source>
        <dbReference type="ARBA" id="ARBA00033753"/>
    </source>
</evidence>
<sequence length="157" mass="17985">MNDFPHEFLKDILITPIGLIKSEFIDDDIKGRNSISKIVINKNLTKALDGIEDFSHIYVIFLMNKTKNTAYLHHPNKKLGSKPIGIFATRAPIHTNPIGLTLVELINREENILMVRGLDAFNDTPVLDIKPYPDWEQGYCIVVNDFKVPNWLKKKKT</sequence>
<dbReference type="InterPro" id="IPR023370">
    <property type="entry name" value="TrmO-like_N"/>
</dbReference>
<dbReference type="SUPFAM" id="SSF118196">
    <property type="entry name" value="YaeB-like"/>
    <property type="match status" value="1"/>
</dbReference>
<dbReference type="CDD" id="cd09281">
    <property type="entry name" value="UPF0066"/>
    <property type="match status" value="1"/>
</dbReference>
<reference evidence="4" key="1">
    <citation type="journal article" date="2014" name="Front. Microbiol.">
        <title>High frequency of phylogenetically diverse reductive dehalogenase-homologous genes in deep subseafloor sedimentary metagenomes.</title>
        <authorList>
            <person name="Kawai M."/>
            <person name="Futagami T."/>
            <person name="Toyoda A."/>
            <person name="Takaki Y."/>
            <person name="Nishi S."/>
            <person name="Hori S."/>
            <person name="Arai W."/>
            <person name="Tsubouchi T."/>
            <person name="Morono Y."/>
            <person name="Uchiyama I."/>
            <person name="Ito T."/>
            <person name="Fujiyama A."/>
            <person name="Inagaki F."/>
            <person name="Takami H."/>
        </authorList>
    </citation>
    <scope>NUCLEOTIDE SEQUENCE</scope>
    <source>
        <strain evidence="4">Expedition CK06-06</strain>
    </source>
</reference>
<dbReference type="PANTHER" id="PTHR12818">
    <property type="entry name" value="TRNA (ADENINE(37)-N6)-METHYLTRANSFERASE"/>
    <property type="match status" value="1"/>
</dbReference>
<dbReference type="Gene3D" id="2.40.30.70">
    <property type="entry name" value="YaeB-like"/>
    <property type="match status" value="1"/>
</dbReference>
<dbReference type="InterPro" id="IPR036413">
    <property type="entry name" value="YaeB-like_sf"/>
</dbReference>
<feature type="domain" description="TsaA-like" evidence="3">
    <location>
        <begin position="14"/>
        <end position="141"/>
    </location>
</feature>
<dbReference type="PANTHER" id="PTHR12818:SF0">
    <property type="entry name" value="TRNA (ADENINE(37)-N6)-METHYLTRANSFERASE"/>
    <property type="match status" value="1"/>
</dbReference>
<comment type="caution">
    <text evidence="4">The sequence shown here is derived from an EMBL/GenBank/DDBJ whole genome shotgun (WGS) entry which is preliminary data.</text>
</comment>